<proteinExistence type="predicted"/>
<organism evidence="2 3">
    <name type="scientific">Bartonella jaculi</name>
    <dbReference type="NCBI Taxonomy" id="686226"/>
    <lineage>
        <taxon>Bacteria</taxon>
        <taxon>Pseudomonadati</taxon>
        <taxon>Pseudomonadota</taxon>
        <taxon>Alphaproteobacteria</taxon>
        <taxon>Hyphomicrobiales</taxon>
        <taxon>Bartonellaceae</taxon>
        <taxon>Bartonella</taxon>
    </lineage>
</organism>
<sequence>MKGKKLAFCLGLRFLSFKKSMVFLLKNYKKMSRNFLIMFCIPLIWIALETPACAKSFTQMLGWAKWDVLGNLLFLLPVLIWACIFAPLPILWGLHNIRDRKLKKTIQKLEETTKSQDKSDKV</sequence>
<evidence type="ECO:0000256" key="1">
    <source>
        <dbReference type="SAM" id="Phobius"/>
    </source>
</evidence>
<keyword evidence="1" id="KW-0472">Membrane</keyword>
<dbReference type="EMBL" id="BAABIZ010000023">
    <property type="protein sequence ID" value="GAA5110483.1"/>
    <property type="molecule type" value="Genomic_DNA"/>
</dbReference>
<reference evidence="3" key="1">
    <citation type="journal article" date="2019" name="Int. J. Syst. Evol. Microbiol.">
        <title>The Global Catalogue of Microorganisms (GCM) 10K type strain sequencing project: providing services to taxonomists for standard genome sequencing and annotation.</title>
        <authorList>
            <consortium name="The Broad Institute Genomics Platform"/>
            <consortium name="The Broad Institute Genome Sequencing Center for Infectious Disease"/>
            <person name="Wu L."/>
            <person name="Ma J."/>
        </authorList>
    </citation>
    <scope>NUCLEOTIDE SEQUENCE [LARGE SCALE GENOMIC DNA]</scope>
    <source>
        <strain evidence="3">JCM 17712</strain>
    </source>
</reference>
<evidence type="ECO:0008006" key="4">
    <source>
        <dbReference type="Google" id="ProtNLM"/>
    </source>
</evidence>
<feature type="transmembrane region" description="Helical" evidence="1">
    <location>
        <begin position="70"/>
        <end position="94"/>
    </location>
</feature>
<keyword evidence="1" id="KW-1133">Transmembrane helix</keyword>
<name>A0ABP9N646_9HYPH</name>
<gene>
    <name evidence="2" type="ORF">GCM10023261_14130</name>
</gene>
<comment type="caution">
    <text evidence="2">The sequence shown here is derived from an EMBL/GenBank/DDBJ whole genome shotgun (WGS) entry which is preliminary data.</text>
</comment>
<evidence type="ECO:0000313" key="3">
    <source>
        <dbReference type="Proteomes" id="UP001500864"/>
    </source>
</evidence>
<keyword evidence="3" id="KW-1185">Reference proteome</keyword>
<accession>A0ABP9N646</accession>
<dbReference type="Proteomes" id="UP001500864">
    <property type="component" value="Unassembled WGS sequence"/>
</dbReference>
<keyword evidence="1" id="KW-0812">Transmembrane</keyword>
<protein>
    <recommendedName>
        <fullName evidence="4">DUF4282 domain-containing protein</fullName>
    </recommendedName>
</protein>
<evidence type="ECO:0000313" key="2">
    <source>
        <dbReference type="EMBL" id="GAA5110483.1"/>
    </source>
</evidence>